<dbReference type="PROSITE" id="PS50088">
    <property type="entry name" value="ANK_REPEAT"/>
    <property type="match status" value="3"/>
</dbReference>
<gene>
    <name evidence="5" type="ORF">M0811_11037</name>
</gene>
<dbReference type="PANTHER" id="PTHR24171">
    <property type="entry name" value="ANKYRIN REPEAT DOMAIN-CONTAINING PROTEIN 39-RELATED"/>
    <property type="match status" value="1"/>
</dbReference>
<dbReference type="PROSITE" id="PS50297">
    <property type="entry name" value="ANK_REP_REGION"/>
    <property type="match status" value="3"/>
</dbReference>
<dbReference type="SUPFAM" id="SSF48403">
    <property type="entry name" value="Ankyrin repeat"/>
    <property type="match status" value="1"/>
</dbReference>
<dbReference type="SMART" id="SM00248">
    <property type="entry name" value="ANK"/>
    <property type="match status" value="4"/>
</dbReference>
<proteinExistence type="predicted"/>
<feature type="repeat" description="ANK" evidence="3">
    <location>
        <begin position="72"/>
        <end position="104"/>
    </location>
</feature>
<dbReference type="OMA" id="IDRDQET"/>
<dbReference type="Pfam" id="PF00023">
    <property type="entry name" value="Ank"/>
    <property type="match status" value="1"/>
</dbReference>
<evidence type="ECO:0000256" key="2">
    <source>
        <dbReference type="ARBA" id="ARBA00023043"/>
    </source>
</evidence>
<dbReference type="Proteomes" id="UP001149090">
    <property type="component" value="Unassembled WGS sequence"/>
</dbReference>
<reference evidence="5" key="1">
    <citation type="submission" date="2022-10" db="EMBL/GenBank/DDBJ databases">
        <title>Novel sulphate-reducing endosymbionts in the free-living metamonad Anaeramoeba.</title>
        <authorList>
            <person name="Jerlstrom-Hultqvist J."/>
            <person name="Cepicka I."/>
            <person name="Gallot-Lavallee L."/>
            <person name="Salas-Leiva D."/>
            <person name="Curtis B.A."/>
            <person name="Zahonova K."/>
            <person name="Pipaliya S."/>
            <person name="Dacks J."/>
            <person name="Roger A.J."/>
        </authorList>
    </citation>
    <scope>NUCLEOTIDE SEQUENCE</scope>
    <source>
        <strain evidence="5">BMAN</strain>
    </source>
</reference>
<dbReference type="InterPro" id="IPR002110">
    <property type="entry name" value="Ankyrin_rpt"/>
</dbReference>
<keyword evidence="2 3" id="KW-0040">ANK repeat</keyword>
<feature type="repeat" description="ANK" evidence="3">
    <location>
        <begin position="105"/>
        <end position="137"/>
    </location>
</feature>
<evidence type="ECO:0000256" key="1">
    <source>
        <dbReference type="ARBA" id="ARBA00022737"/>
    </source>
</evidence>
<name>A0A9Q0LC28_ANAIG</name>
<evidence type="ECO:0000313" key="6">
    <source>
        <dbReference type="Proteomes" id="UP001149090"/>
    </source>
</evidence>
<organism evidence="5 6">
    <name type="scientific">Anaeramoeba ignava</name>
    <name type="common">Anaerobic marine amoeba</name>
    <dbReference type="NCBI Taxonomy" id="1746090"/>
    <lineage>
        <taxon>Eukaryota</taxon>
        <taxon>Metamonada</taxon>
        <taxon>Anaeramoebidae</taxon>
        <taxon>Anaeramoeba</taxon>
    </lineage>
</organism>
<keyword evidence="1" id="KW-0677">Repeat</keyword>
<dbReference type="PANTHER" id="PTHR24171:SF10">
    <property type="entry name" value="ANKYRIN REPEAT DOMAIN-CONTAINING PROTEIN 29-LIKE"/>
    <property type="match status" value="1"/>
</dbReference>
<feature type="region of interest" description="Disordered" evidence="4">
    <location>
        <begin position="135"/>
        <end position="155"/>
    </location>
</feature>
<dbReference type="Pfam" id="PF12796">
    <property type="entry name" value="Ank_2"/>
    <property type="match status" value="1"/>
</dbReference>
<feature type="repeat" description="ANK" evidence="3">
    <location>
        <begin position="39"/>
        <end position="71"/>
    </location>
</feature>
<dbReference type="InterPro" id="IPR036770">
    <property type="entry name" value="Ankyrin_rpt-contain_sf"/>
</dbReference>
<accession>A0A9Q0LC28</accession>
<dbReference type="PRINTS" id="PR01415">
    <property type="entry name" value="ANKYRIN"/>
</dbReference>
<dbReference type="AlphaFoldDB" id="A0A9Q0LC28"/>
<evidence type="ECO:0000256" key="4">
    <source>
        <dbReference type="SAM" id="MobiDB-lite"/>
    </source>
</evidence>
<protein>
    <submittedName>
        <fullName evidence="5">Ankyrin repeat domain-containing protein</fullName>
    </submittedName>
</protein>
<evidence type="ECO:0000256" key="3">
    <source>
        <dbReference type="PROSITE-ProRule" id="PRU00023"/>
    </source>
</evidence>
<sequence>MDLSGLDLGLFESARIGDLEAVRKFLVRNPGNVNRVDEANYSALHYAARSGEVEVVKLLLSYKAEVDFRTPSEQTSLHRACFTGELSVVELLIEAQADVNAIDRDQETPLHKAATNNHAKVVDYLLSHGADKTLRNKHGKTAGDLATDESIKKKL</sequence>
<comment type="caution">
    <text evidence="5">The sequence shown here is derived from an EMBL/GenBank/DDBJ whole genome shotgun (WGS) entry which is preliminary data.</text>
</comment>
<dbReference type="Gene3D" id="1.25.40.20">
    <property type="entry name" value="Ankyrin repeat-containing domain"/>
    <property type="match status" value="1"/>
</dbReference>
<evidence type="ECO:0000313" key="5">
    <source>
        <dbReference type="EMBL" id="KAJ5070371.1"/>
    </source>
</evidence>
<keyword evidence="6" id="KW-1185">Reference proteome</keyword>
<dbReference type="OrthoDB" id="70519at2759"/>
<dbReference type="EMBL" id="JAPDFW010000096">
    <property type="protein sequence ID" value="KAJ5070371.1"/>
    <property type="molecule type" value="Genomic_DNA"/>
</dbReference>